<dbReference type="InterPro" id="IPR036412">
    <property type="entry name" value="HAD-like_sf"/>
</dbReference>
<dbReference type="SFLD" id="SFLDG01129">
    <property type="entry name" value="C1.5:_HAD__Beta-PGM__Phosphata"/>
    <property type="match status" value="1"/>
</dbReference>
<dbReference type="OrthoDB" id="316978at2157"/>
<evidence type="ECO:0000256" key="2">
    <source>
        <dbReference type="ARBA" id="ARBA00022801"/>
    </source>
</evidence>
<evidence type="ECO:0000313" key="3">
    <source>
        <dbReference type="EMBL" id="ALU29322.1"/>
    </source>
</evidence>
<dbReference type="Gene3D" id="1.10.150.240">
    <property type="entry name" value="Putative phosphatase, domain 2"/>
    <property type="match status" value="1"/>
</dbReference>
<dbReference type="PANTHER" id="PTHR43316">
    <property type="entry name" value="HYDROLASE, HALOACID DELAHOGENASE-RELATED"/>
    <property type="match status" value="1"/>
</dbReference>
<keyword evidence="2" id="KW-0378">Hydrolase</keyword>
<evidence type="ECO:0000313" key="5">
    <source>
        <dbReference type="Proteomes" id="UP000060043"/>
    </source>
</evidence>
<dbReference type="InterPro" id="IPR023214">
    <property type="entry name" value="HAD_sf"/>
</dbReference>
<dbReference type="InterPro" id="IPR006328">
    <property type="entry name" value="2-HAD"/>
</dbReference>
<name>A0A0U3FXT0_9CREN</name>
<dbReference type="EMBL" id="CP013694">
    <property type="protein sequence ID" value="ALU29322.1"/>
    <property type="molecule type" value="Genomic_DNA"/>
</dbReference>
<dbReference type="GO" id="GO:0019120">
    <property type="term" value="F:hydrolase activity, acting on acid halide bonds, in C-halide compounds"/>
    <property type="evidence" value="ECO:0007669"/>
    <property type="project" value="InterPro"/>
</dbReference>
<protein>
    <submittedName>
        <fullName evidence="4">Haloacetate dehalogenase</fullName>
    </submittedName>
</protein>
<dbReference type="SUPFAM" id="SSF56784">
    <property type="entry name" value="HAD-like"/>
    <property type="match status" value="1"/>
</dbReference>
<dbReference type="Proteomes" id="UP000065473">
    <property type="component" value="Chromosome"/>
</dbReference>
<organism evidence="4 5">
    <name type="scientific">Sulfolobus acidocaldarius</name>
    <dbReference type="NCBI Taxonomy" id="2285"/>
    <lineage>
        <taxon>Archaea</taxon>
        <taxon>Thermoproteota</taxon>
        <taxon>Thermoprotei</taxon>
        <taxon>Sulfolobales</taxon>
        <taxon>Sulfolobaceae</taxon>
        <taxon>Sulfolobus</taxon>
    </lineage>
</organism>
<dbReference type="Proteomes" id="UP000060043">
    <property type="component" value="Chromosome"/>
</dbReference>
<dbReference type="InterPro" id="IPR051540">
    <property type="entry name" value="S-2-haloacid_dehalogenase"/>
</dbReference>
<dbReference type="PANTHER" id="PTHR43316:SF3">
    <property type="entry name" value="HALOACID DEHALOGENASE, TYPE II (AFU_ORTHOLOGUE AFUA_2G07750)-RELATED"/>
    <property type="match status" value="1"/>
</dbReference>
<evidence type="ECO:0000313" key="4">
    <source>
        <dbReference type="EMBL" id="ALU32051.1"/>
    </source>
</evidence>
<dbReference type="NCBIfam" id="TIGR01428">
    <property type="entry name" value="HAD_type_II"/>
    <property type="match status" value="1"/>
</dbReference>
<dbReference type="OMA" id="TTFWINR"/>
<dbReference type="InterPro" id="IPR023198">
    <property type="entry name" value="PGP-like_dom2"/>
</dbReference>
<dbReference type="NCBIfam" id="TIGR01549">
    <property type="entry name" value="HAD-SF-IA-v1"/>
    <property type="match status" value="1"/>
</dbReference>
<dbReference type="RefSeq" id="WP_011277220.1">
    <property type="nucleotide sequence ID" value="NZ_BHWZ01000001.1"/>
</dbReference>
<evidence type="ECO:0000313" key="6">
    <source>
        <dbReference type="Proteomes" id="UP000065473"/>
    </source>
</evidence>
<accession>A0A0U3FXT0</accession>
<comment type="similarity">
    <text evidence="1">Belongs to the HAD-like hydrolase superfamily. S-2-haloalkanoic acid dehalogenase family.</text>
</comment>
<dbReference type="GeneID" id="14550832"/>
<dbReference type="InterPro" id="IPR041492">
    <property type="entry name" value="HAD_2"/>
</dbReference>
<dbReference type="InterPro" id="IPR006439">
    <property type="entry name" value="HAD-SF_hydro_IA"/>
</dbReference>
<reference evidence="5 6" key="1">
    <citation type="submission" date="2015-12" db="EMBL/GenBank/DDBJ databases">
        <title>A stable core within a dynamic pangenome in Sulfolobus acidocaldarius.</title>
        <authorList>
            <person name="Anderson R."/>
            <person name="Kouris A."/>
            <person name="Seward C."/>
            <person name="Campbell K."/>
            <person name="Whitaker R."/>
        </authorList>
    </citation>
    <scope>NUCLEOTIDE SEQUENCE [LARGE SCALE GENOMIC DNA]</scope>
    <source>
        <strain evidence="3 6">GG12-C01-09</strain>
        <strain evidence="4 5">NG05B_CO5_07</strain>
    </source>
</reference>
<proteinExistence type="inferred from homology"/>
<dbReference type="Pfam" id="PF13419">
    <property type="entry name" value="HAD_2"/>
    <property type="match status" value="1"/>
</dbReference>
<dbReference type="Gene3D" id="3.40.50.1000">
    <property type="entry name" value="HAD superfamily/HAD-like"/>
    <property type="match status" value="1"/>
</dbReference>
<dbReference type="EMBL" id="CP013695">
    <property type="protein sequence ID" value="ALU32051.1"/>
    <property type="molecule type" value="Genomic_DNA"/>
</dbReference>
<dbReference type="SFLD" id="SFLDS00003">
    <property type="entry name" value="Haloacid_Dehalogenase"/>
    <property type="match status" value="1"/>
</dbReference>
<evidence type="ECO:0000256" key="1">
    <source>
        <dbReference type="ARBA" id="ARBA00008106"/>
    </source>
</evidence>
<gene>
    <name evidence="3" type="ORF">ATY89_04770</name>
    <name evidence="4" type="ORF">ATZ20_07795</name>
</gene>
<sequence>MKRLNFVLAFDVFGTILDLSSIIQEFRRKQLEYTWLLTILGKFATFEEITKLALQSTLTSRGEMEKFNEELNKWNNLRSHSDAKYLQDMSEIVDIYALSNGSMKEVSMHLEHNGLLKFFKGVVSAEEVKVYKPSPLVYKHFMKSVTPNAYLVSSNPFDVIGAKNAGMGAIYVNRFNQPIDPLGYQPDLVVKDFHELHDWLKRKLVS</sequence>
<dbReference type="AlphaFoldDB" id="A0A0U3FXT0"/>